<dbReference type="PANTHER" id="PTHR11707">
    <property type="entry name" value="L-ASPARAGINASE"/>
    <property type="match status" value="1"/>
</dbReference>
<evidence type="ECO:0000256" key="1">
    <source>
        <dbReference type="ARBA" id="ARBA00010518"/>
    </source>
</evidence>
<dbReference type="PROSITE" id="PS51732">
    <property type="entry name" value="ASN_GLN_ASE_3"/>
    <property type="match status" value="1"/>
</dbReference>
<dbReference type="PIRSF" id="PIRSF001220">
    <property type="entry name" value="L-ASNase_gatD"/>
    <property type="match status" value="1"/>
</dbReference>
<dbReference type="Gene3D" id="3.40.50.40">
    <property type="match status" value="1"/>
</dbReference>
<dbReference type="InterPro" id="IPR041725">
    <property type="entry name" value="L-asparaginase_I"/>
</dbReference>
<dbReference type="FunFam" id="3.40.50.1170:FF:000001">
    <property type="entry name" value="L-asparaginase 2"/>
    <property type="match status" value="1"/>
</dbReference>
<dbReference type="Pfam" id="PF17763">
    <property type="entry name" value="Asparaginase_C"/>
    <property type="match status" value="1"/>
</dbReference>
<dbReference type="GO" id="GO:0009066">
    <property type="term" value="P:aspartate family amino acid metabolic process"/>
    <property type="evidence" value="ECO:0007669"/>
    <property type="project" value="UniProtKB-ARBA"/>
</dbReference>
<feature type="binding site" evidence="5">
    <location>
        <position position="60"/>
    </location>
    <ligand>
        <name>substrate</name>
    </ligand>
</feature>
<sequence length="336" mass="36803">MTKPNILIVYTGGTIGMWPSVQGYEPKGGFRQLMRQRLNEVSISALMPFDVLELDTLIDSSNIQLEDWAKLASIIQENYEKYDGFVILHGTDTMAYSASALSFMLQGLDKAVVFTGSQIPLAQPRTDATNNLLNAIEFARLPDNREVSICFDSLLLRGNRAKKVHSSSLRAFESPNFQPLGIAGIKVNLHQTLPPIRQSNFRIPAFSQQVAQLHLYPGITDTQLDAILTDHQVKGVVMLSYGAGNPPDNNQHLMKRLQEARQRGVTIVNLTLCASGSVIQGAYATGAKLNQLGVVPGGDMTVEAAFTKLHFLLATEADATQVRQKMAENLCGELSC</sequence>
<dbReference type="InterPro" id="IPR006034">
    <property type="entry name" value="Asparaginase/glutaminase-like"/>
</dbReference>
<protein>
    <recommendedName>
        <fullName evidence="2">asparaginase</fullName>
        <ecNumber evidence="2">3.5.1.1</ecNumber>
    </recommendedName>
</protein>
<evidence type="ECO:0000256" key="5">
    <source>
        <dbReference type="PIRSR" id="PIRSR001220-2"/>
    </source>
</evidence>
<dbReference type="RefSeq" id="WP_138987947.1">
    <property type="nucleotide sequence ID" value="NZ_CP043869.1"/>
</dbReference>
<dbReference type="InterPro" id="IPR027475">
    <property type="entry name" value="Asparaginase/glutaminase_AS2"/>
</dbReference>
<accession>A0A5P1RF09</accession>
<evidence type="ECO:0000256" key="7">
    <source>
        <dbReference type="PROSITE-ProRule" id="PRU10100"/>
    </source>
</evidence>
<dbReference type="InterPro" id="IPR036152">
    <property type="entry name" value="Asp/glu_Ase-like_sf"/>
</dbReference>
<comment type="similarity">
    <text evidence="1">Belongs to the asparaginase 1 family.</text>
</comment>
<dbReference type="OrthoDB" id="9788068at2"/>
<evidence type="ECO:0000256" key="6">
    <source>
        <dbReference type="PROSITE-ProRule" id="PRU10099"/>
    </source>
</evidence>
<dbReference type="InterPro" id="IPR040919">
    <property type="entry name" value="Asparaginase_C"/>
</dbReference>
<gene>
    <name evidence="10" type="ORF">F0U83_14485</name>
</gene>
<evidence type="ECO:0000259" key="9">
    <source>
        <dbReference type="Pfam" id="PF17763"/>
    </source>
</evidence>
<keyword evidence="11" id="KW-1185">Reference proteome</keyword>
<dbReference type="PANTHER" id="PTHR11707:SF28">
    <property type="entry name" value="60 KDA LYSOPHOSPHOLIPASE"/>
    <property type="match status" value="1"/>
</dbReference>
<evidence type="ECO:0000256" key="3">
    <source>
        <dbReference type="ARBA" id="ARBA00022801"/>
    </source>
</evidence>
<dbReference type="SUPFAM" id="SSF53774">
    <property type="entry name" value="Glutaminase/Asparaginase"/>
    <property type="match status" value="1"/>
</dbReference>
<reference evidence="10 11" key="1">
    <citation type="journal article" date="2019" name="Biochem. Eng. J.">
        <title>Metabolic engineering of the marine bacteria Neptunomonas concharum for the production of acetoin and meso-2,3-butanediol from acetate.</title>
        <authorList>
            <person name="Li W."/>
            <person name="Pu N."/>
            <person name="Liu C.-X."/>
            <person name="Yuan Q.-P."/>
            <person name="Li Z.-J."/>
        </authorList>
    </citation>
    <scope>NUCLEOTIDE SEQUENCE [LARGE SCALE GENOMIC DNA]</scope>
    <source>
        <strain evidence="10 11">JCM17730</strain>
    </source>
</reference>
<dbReference type="SFLD" id="SFLDS00057">
    <property type="entry name" value="Glutaminase/Asparaginase"/>
    <property type="match status" value="1"/>
</dbReference>
<dbReference type="EC" id="3.5.1.1" evidence="2"/>
<dbReference type="InterPro" id="IPR006033">
    <property type="entry name" value="AsnA_fam"/>
</dbReference>
<dbReference type="KEGG" id="ncu:F0U83_14485"/>
<feature type="active site" evidence="6">
    <location>
        <position position="14"/>
    </location>
</feature>
<name>A0A5P1RF09_9GAMM</name>
<dbReference type="EMBL" id="CP043869">
    <property type="protein sequence ID" value="QEQ97832.1"/>
    <property type="molecule type" value="Genomic_DNA"/>
</dbReference>
<dbReference type="GO" id="GO:0004067">
    <property type="term" value="F:asparaginase activity"/>
    <property type="evidence" value="ECO:0007669"/>
    <property type="project" value="UniProtKB-UniRule"/>
</dbReference>
<evidence type="ECO:0000256" key="2">
    <source>
        <dbReference type="ARBA" id="ARBA00012920"/>
    </source>
</evidence>
<feature type="active site" evidence="7">
    <location>
        <position position="91"/>
    </location>
</feature>
<feature type="domain" description="Asparaginase/glutaminase C-terminal" evidence="9">
    <location>
        <begin position="209"/>
        <end position="326"/>
    </location>
</feature>
<dbReference type="Gene3D" id="3.40.50.1170">
    <property type="entry name" value="L-asparaginase, N-terminal domain"/>
    <property type="match status" value="1"/>
</dbReference>
<dbReference type="InterPro" id="IPR020827">
    <property type="entry name" value="Asparaginase/glutaminase_AS1"/>
</dbReference>
<organism evidence="10 11">
    <name type="scientific">Neptunomonas concharum</name>
    <dbReference type="NCBI Taxonomy" id="1031538"/>
    <lineage>
        <taxon>Bacteria</taxon>
        <taxon>Pseudomonadati</taxon>
        <taxon>Pseudomonadota</taxon>
        <taxon>Gammaproteobacteria</taxon>
        <taxon>Oceanospirillales</taxon>
        <taxon>Oceanospirillaceae</taxon>
        <taxon>Neptunomonas</taxon>
    </lineage>
</organism>
<dbReference type="Proteomes" id="UP000324760">
    <property type="component" value="Chromosome"/>
</dbReference>
<evidence type="ECO:0000313" key="10">
    <source>
        <dbReference type="EMBL" id="QEQ97832.1"/>
    </source>
</evidence>
<evidence type="ECO:0000259" key="8">
    <source>
        <dbReference type="Pfam" id="PF00710"/>
    </source>
</evidence>
<dbReference type="NCBIfam" id="TIGR00519">
    <property type="entry name" value="asnASE_I"/>
    <property type="match status" value="1"/>
</dbReference>
<dbReference type="Pfam" id="PF00710">
    <property type="entry name" value="Asparaginase"/>
    <property type="match status" value="1"/>
</dbReference>
<dbReference type="PROSITE" id="PS00144">
    <property type="entry name" value="ASN_GLN_ASE_1"/>
    <property type="match status" value="1"/>
</dbReference>
<dbReference type="PROSITE" id="PS00917">
    <property type="entry name" value="ASN_GLN_ASE_2"/>
    <property type="match status" value="1"/>
</dbReference>
<dbReference type="AlphaFoldDB" id="A0A5P1RF09"/>
<feature type="active site" description="O-isoaspartyl threonine intermediate" evidence="4">
    <location>
        <position position="14"/>
    </location>
</feature>
<dbReference type="PRINTS" id="PR00139">
    <property type="entry name" value="ASNGLNASE"/>
</dbReference>
<dbReference type="FunFam" id="3.40.50.40:FF:000001">
    <property type="entry name" value="L-asparaginase 1"/>
    <property type="match status" value="1"/>
</dbReference>
<proteinExistence type="inferred from homology"/>
<dbReference type="SMART" id="SM00870">
    <property type="entry name" value="Asparaginase"/>
    <property type="match status" value="1"/>
</dbReference>
<evidence type="ECO:0000313" key="11">
    <source>
        <dbReference type="Proteomes" id="UP000324760"/>
    </source>
</evidence>
<dbReference type="InterPro" id="IPR037152">
    <property type="entry name" value="L-asparaginase_N_sf"/>
</dbReference>
<feature type="domain" description="L-asparaginase N-terminal" evidence="8">
    <location>
        <begin position="5"/>
        <end position="192"/>
    </location>
</feature>
<feature type="binding site" evidence="5">
    <location>
        <begin position="91"/>
        <end position="92"/>
    </location>
    <ligand>
        <name>substrate</name>
    </ligand>
</feature>
<dbReference type="InterPro" id="IPR027474">
    <property type="entry name" value="L-asparaginase_N"/>
</dbReference>
<dbReference type="InterPro" id="IPR027473">
    <property type="entry name" value="L-asparaginase_C"/>
</dbReference>
<dbReference type="PIRSF" id="PIRSF500176">
    <property type="entry name" value="L_ASNase"/>
    <property type="match status" value="1"/>
</dbReference>
<dbReference type="CDD" id="cd08963">
    <property type="entry name" value="L-asparaginase_I"/>
    <property type="match status" value="1"/>
</dbReference>
<keyword evidence="3 10" id="KW-0378">Hydrolase</keyword>
<evidence type="ECO:0000256" key="4">
    <source>
        <dbReference type="PIRSR" id="PIRSR001220-1"/>
    </source>
</evidence>